<proteinExistence type="predicted"/>
<organism evidence="1">
    <name type="scientific">hydrothermal vent metagenome</name>
    <dbReference type="NCBI Taxonomy" id="652676"/>
    <lineage>
        <taxon>unclassified sequences</taxon>
        <taxon>metagenomes</taxon>
        <taxon>ecological metagenomes</taxon>
    </lineage>
</organism>
<accession>A0A3B0THJ6</accession>
<dbReference type="PROSITE" id="PS51257">
    <property type="entry name" value="PROKAR_LIPOPROTEIN"/>
    <property type="match status" value="1"/>
</dbReference>
<protein>
    <submittedName>
        <fullName evidence="1">Uncharacterized protein</fullName>
    </submittedName>
</protein>
<evidence type="ECO:0000313" key="1">
    <source>
        <dbReference type="EMBL" id="VAW11639.1"/>
    </source>
</evidence>
<dbReference type="EMBL" id="UOEL01000068">
    <property type="protein sequence ID" value="VAW11639.1"/>
    <property type="molecule type" value="Genomic_DNA"/>
</dbReference>
<dbReference type="PROSITE" id="PS00018">
    <property type="entry name" value="EF_HAND_1"/>
    <property type="match status" value="1"/>
</dbReference>
<gene>
    <name evidence="1" type="ORF">MNBD_BACTEROID03-967</name>
</gene>
<name>A0A3B0THJ6_9ZZZZ</name>
<dbReference type="AlphaFoldDB" id="A0A3B0THJ6"/>
<sequence length="187" mass="20999">MYKIKTAISLLVLSCFFIACKKDTATVITEEKEIKFNLPYNFVLEDLYRPSIHEQGSWVALAQGDGNIMYASDQYGKIYRFKTPKEGDTLNSNNVHPLDFEIGEAHGLLWAFNSLYVAVNKKWDDEVPDEQENGSGVYKITDTDNDGELDKVEMLLKLKGAGEHGGAIVSFFPLMGKKSILLPEIIL</sequence>
<dbReference type="InterPro" id="IPR018247">
    <property type="entry name" value="EF_Hand_1_Ca_BS"/>
</dbReference>
<reference evidence="1" key="1">
    <citation type="submission" date="2018-06" db="EMBL/GenBank/DDBJ databases">
        <authorList>
            <person name="Zhirakovskaya E."/>
        </authorList>
    </citation>
    <scope>NUCLEOTIDE SEQUENCE</scope>
</reference>